<keyword evidence="3" id="KW-1185">Reference proteome</keyword>
<gene>
    <name evidence="2" type="ORF">EYF80_063090</name>
</gene>
<sequence length="74" mass="7805">MKAKVTGEGEGDGGQVRRMKAKVTGEGEGDGGQVRRMKVEVTGEGEGDGGQGLQSNTRVLLSFLQGITQTSEWH</sequence>
<name>A0A4Z2EE52_9TELE</name>
<dbReference type="AlphaFoldDB" id="A0A4Z2EE52"/>
<evidence type="ECO:0000313" key="2">
    <source>
        <dbReference type="EMBL" id="TNN26774.1"/>
    </source>
</evidence>
<organism evidence="2 3">
    <name type="scientific">Liparis tanakae</name>
    <name type="common">Tanaka's snailfish</name>
    <dbReference type="NCBI Taxonomy" id="230148"/>
    <lineage>
        <taxon>Eukaryota</taxon>
        <taxon>Metazoa</taxon>
        <taxon>Chordata</taxon>
        <taxon>Craniata</taxon>
        <taxon>Vertebrata</taxon>
        <taxon>Euteleostomi</taxon>
        <taxon>Actinopterygii</taxon>
        <taxon>Neopterygii</taxon>
        <taxon>Teleostei</taxon>
        <taxon>Neoteleostei</taxon>
        <taxon>Acanthomorphata</taxon>
        <taxon>Eupercaria</taxon>
        <taxon>Perciformes</taxon>
        <taxon>Cottioidei</taxon>
        <taxon>Cottales</taxon>
        <taxon>Liparidae</taxon>
        <taxon>Liparis</taxon>
    </lineage>
</organism>
<proteinExistence type="predicted"/>
<comment type="caution">
    <text evidence="2">The sequence shown here is derived from an EMBL/GenBank/DDBJ whole genome shotgun (WGS) entry which is preliminary data.</text>
</comment>
<reference evidence="2 3" key="1">
    <citation type="submission" date="2019-03" db="EMBL/GenBank/DDBJ databases">
        <title>First draft genome of Liparis tanakae, snailfish: a comprehensive survey of snailfish specific genes.</title>
        <authorList>
            <person name="Kim W."/>
            <person name="Song I."/>
            <person name="Jeong J.-H."/>
            <person name="Kim D."/>
            <person name="Kim S."/>
            <person name="Ryu S."/>
            <person name="Song J.Y."/>
            <person name="Lee S.K."/>
        </authorList>
    </citation>
    <scope>NUCLEOTIDE SEQUENCE [LARGE SCALE GENOMIC DNA]</scope>
    <source>
        <tissue evidence="2">Muscle</tissue>
    </source>
</reference>
<feature type="region of interest" description="Disordered" evidence="1">
    <location>
        <begin position="1"/>
        <end position="36"/>
    </location>
</feature>
<evidence type="ECO:0000256" key="1">
    <source>
        <dbReference type="SAM" id="MobiDB-lite"/>
    </source>
</evidence>
<protein>
    <submittedName>
        <fullName evidence="2">Uncharacterized protein</fullName>
    </submittedName>
</protein>
<accession>A0A4Z2EE52</accession>
<evidence type="ECO:0000313" key="3">
    <source>
        <dbReference type="Proteomes" id="UP000314294"/>
    </source>
</evidence>
<dbReference type="EMBL" id="SRLO01009517">
    <property type="protein sequence ID" value="TNN26774.1"/>
    <property type="molecule type" value="Genomic_DNA"/>
</dbReference>
<dbReference type="Proteomes" id="UP000314294">
    <property type="component" value="Unassembled WGS sequence"/>
</dbReference>